<dbReference type="Proteomes" id="UP001187192">
    <property type="component" value="Unassembled WGS sequence"/>
</dbReference>
<sequence>MTVEEHSPEAPLPRLSLSQKSSFLHEKAWAESQTPSLSIDAAKRLLLADLPVWGGEDAEGDCRERGTQSRIVEGTGVK</sequence>
<protein>
    <submittedName>
        <fullName evidence="2">Uncharacterized protein</fullName>
    </submittedName>
</protein>
<name>A0AA88A7U9_FICCA</name>
<accession>A0AA88A7U9</accession>
<reference evidence="2" key="1">
    <citation type="submission" date="2023-07" db="EMBL/GenBank/DDBJ databases">
        <title>draft genome sequence of fig (Ficus carica).</title>
        <authorList>
            <person name="Takahashi T."/>
            <person name="Nishimura K."/>
        </authorList>
    </citation>
    <scope>NUCLEOTIDE SEQUENCE</scope>
</reference>
<dbReference type="EMBL" id="BTGU01000008">
    <property type="protein sequence ID" value="GMN38851.1"/>
    <property type="molecule type" value="Genomic_DNA"/>
</dbReference>
<keyword evidence="3" id="KW-1185">Reference proteome</keyword>
<gene>
    <name evidence="2" type="ORF">TIFTF001_008081</name>
</gene>
<feature type="region of interest" description="Disordered" evidence="1">
    <location>
        <begin position="56"/>
        <end position="78"/>
    </location>
</feature>
<dbReference type="AlphaFoldDB" id="A0AA88A7U9"/>
<evidence type="ECO:0000256" key="1">
    <source>
        <dbReference type="SAM" id="MobiDB-lite"/>
    </source>
</evidence>
<organism evidence="2 3">
    <name type="scientific">Ficus carica</name>
    <name type="common">Common fig</name>
    <dbReference type="NCBI Taxonomy" id="3494"/>
    <lineage>
        <taxon>Eukaryota</taxon>
        <taxon>Viridiplantae</taxon>
        <taxon>Streptophyta</taxon>
        <taxon>Embryophyta</taxon>
        <taxon>Tracheophyta</taxon>
        <taxon>Spermatophyta</taxon>
        <taxon>Magnoliopsida</taxon>
        <taxon>eudicotyledons</taxon>
        <taxon>Gunneridae</taxon>
        <taxon>Pentapetalae</taxon>
        <taxon>rosids</taxon>
        <taxon>fabids</taxon>
        <taxon>Rosales</taxon>
        <taxon>Moraceae</taxon>
        <taxon>Ficeae</taxon>
        <taxon>Ficus</taxon>
    </lineage>
</organism>
<dbReference type="Gramene" id="FCD_00011379-RA">
    <property type="protein sequence ID" value="FCD_00011379-RA:cds"/>
    <property type="gene ID" value="FCD_00011379"/>
</dbReference>
<evidence type="ECO:0000313" key="3">
    <source>
        <dbReference type="Proteomes" id="UP001187192"/>
    </source>
</evidence>
<comment type="caution">
    <text evidence="2">The sequence shown here is derived from an EMBL/GenBank/DDBJ whole genome shotgun (WGS) entry which is preliminary data.</text>
</comment>
<proteinExistence type="predicted"/>
<evidence type="ECO:0000313" key="2">
    <source>
        <dbReference type="EMBL" id="GMN38851.1"/>
    </source>
</evidence>